<protein>
    <recommendedName>
        <fullName evidence="2">Tail protein</fullName>
    </recommendedName>
</protein>
<evidence type="ECO:0000313" key="1">
    <source>
        <dbReference type="EMBL" id="CAB4191909.1"/>
    </source>
</evidence>
<sequence>MIRLKCQIIFKTAPTIIYDYAADVEIKSSWADLTDTARITLSKKITLQDREIVTGTNPLLKRGVGVEIWLGYEKNADGTGDDLVKQFDGYISGITPKLPMIIDCQDALWKLKQTVLKPKKFKSTDNAKVKDVLEYALVGTDFDIKTNVKYIDASVGVFEVFPNANVSQVFEELKKTYGFETFIRDGVLYVGLAYVSNLRRDVALAFDTNIVENNLEWQTKDDIKIKLKAININKDNTIYTYEKGDADGQQRTLYFYQLTEAELKKRAEEEFTKLFYTGFRGKIKTFGEPSVRHQDAVILTDPIVKDRSGTYLVKSTTKTFGMSGYRQDIEIDRKISN</sequence>
<name>A0A6J5R4U5_9CAUD</name>
<dbReference type="EMBL" id="LR797179">
    <property type="protein sequence ID" value="CAB4191909.1"/>
    <property type="molecule type" value="Genomic_DNA"/>
</dbReference>
<gene>
    <name evidence="1" type="ORF">UFOVP1230_35</name>
</gene>
<proteinExistence type="predicted"/>
<organism evidence="1">
    <name type="scientific">uncultured Caudovirales phage</name>
    <dbReference type="NCBI Taxonomy" id="2100421"/>
    <lineage>
        <taxon>Viruses</taxon>
        <taxon>Duplodnaviria</taxon>
        <taxon>Heunggongvirae</taxon>
        <taxon>Uroviricota</taxon>
        <taxon>Caudoviricetes</taxon>
        <taxon>Peduoviridae</taxon>
        <taxon>Maltschvirus</taxon>
        <taxon>Maltschvirus maltsch</taxon>
    </lineage>
</organism>
<reference evidence="1" key="1">
    <citation type="submission" date="2020-05" db="EMBL/GenBank/DDBJ databases">
        <authorList>
            <person name="Chiriac C."/>
            <person name="Salcher M."/>
            <person name="Ghai R."/>
            <person name="Kavagutti S V."/>
        </authorList>
    </citation>
    <scope>NUCLEOTIDE SEQUENCE</scope>
</reference>
<accession>A0A6J5R4U5</accession>
<evidence type="ECO:0008006" key="2">
    <source>
        <dbReference type="Google" id="ProtNLM"/>
    </source>
</evidence>